<dbReference type="PRINTS" id="PR00081">
    <property type="entry name" value="GDHRDH"/>
</dbReference>
<dbReference type="Proteomes" id="UP000649259">
    <property type="component" value="Unassembled WGS sequence"/>
</dbReference>
<evidence type="ECO:0000256" key="2">
    <source>
        <dbReference type="ARBA" id="ARBA00023002"/>
    </source>
</evidence>
<dbReference type="CDD" id="cd05374">
    <property type="entry name" value="17beta-HSD-like_SDR_c"/>
    <property type="match status" value="1"/>
</dbReference>
<comment type="similarity">
    <text evidence="1 3">Belongs to the short-chain dehydrogenases/reductases (SDR) family.</text>
</comment>
<sequence length="293" mass="31428">MQDEATIIVLFQQVRAIQWDHRFFRGAEKCLSIRGSPSIAKDYRMKTVLITGASSGYGRETALYFHSQGWNVIAAMRTARAGVLPESDRLRVVELDVTEPRTITAAFEAAGPIDVLVNNAGVPSIGVFEGTPMARVREVFETNTFGVMATTQAVLPQFRERGSGVVVNVTSSVVLGHMPLSAVYKASKMAVEGFTASLALELAAFGVQAKTVQPGACLTTNFAANATKGASLDELVPAPYAPWAKKAMGDFTGQDLFTKESDVAETVWRAVHDTTGQLRFPAGPDAVSLAQAR</sequence>
<dbReference type="PANTHER" id="PTHR43976:SF16">
    <property type="entry name" value="SHORT-CHAIN DEHYDROGENASE_REDUCTASE FAMILY PROTEIN"/>
    <property type="match status" value="1"/>
</dbReference>
<dbReference type="InterPro" id="IPR002347">
    <property type="entry name" value="SDR_fam"/>
</dbReference>
<proteinExistence type="inferred from homology"/>
<keyword evidence="2" id="KW-0560">Oxidoreductase</keyword>
<protein>
    <submittedName>
        <fullName evidence="4">Short-chain dehydrogenase/reductase</fullName>
    </submittedName>
</protein>
<dbReference type="Pfam" id="PF00106">
    <property type="entry name" value="adh_short"/>
    <property type="match status" value="1"/>
</dbReference>
<evidence type="ECO:0000313" key="5">
    <source>
        <dbReference type="Proteomes" id="UP000649259"/>
    </source>
</evidence>
<organism evidence="4 5">
    <name type="scientific">Streptomyces asoensis</name>
    <dbReference type="NCBI Taxonomy" id="249586"/>
    <lineage>
        <taxon>Bacteria</taxon>
        <taxon>Bacillati</taxon>
        <taxon>Actinomycetota</taxon>
        <taxon>Actinomycetes</taxon>
        <taxon>Kitasatosporales</taxon>
        <taxon>Streptomycetaceae</taxon>
        <taxon>Streptomyces</taxon>
    </lineage>
</organism>
<name>A0ABQ3SCJ3_9ACTN</name>
<dbReference type="Gene3D" id="3.40.50.720">
    <property type="entry name" value="NAD(P)-binding Rossmann-like Domain"/>
    <property type="match status" value="1"/>
</dbReference>
<dbReference type="InterPro" id="IPR051911">
    <property type="entry name" value="SDR_oxidoreductase"/>
</dbReference>
<keyword evidence="5" id="KW-1185">Reference proteome</keyword>
<comment type="caution">
    <text evidence="4">The sequence shown here is derived from an EMBL/GenBank/DDBJ whole genome shotgun (WGS) entry which is preliminary data.</text>
</comment>
<dbReference type="InterPro" id="IPR036291">
    <property type="entry name" value="NAD(P)-bd_dom_sf"/>
</dbReference>
<accession>A0ABQ3SCJ3</accession>
<dbReference type="PANTHER" id="PTHR43976">
    <property type="entry name" value="SHORT CHAIN DEHYDROGENASE"/>
    <property type="match status" value="1"/>
</dbReference>
<evidence type="ECO:0000256" key="1">
    <source>
        <dbReference type="ARBA" id="ARBA00006484"/>
    </source>
</evidence>
<dbReference type="SUPFAM" id="SSF51735">
    <property type="entry name" value="NAD(P)-binding Rossmann-fold domains"/>
    <property type="match status" value="1"/>
</dbReference>
<evidence type="ECO:0000256" key="3">
    <source>
        <dbReference type="RuleBase" id="RU000363"/>
    </source>
</evidence>
<gene>
    <name evidence="4" type="ORF">Saso_74950</name>
</gene>
<dbReference type="EMBL" id="BNEB01000006">
    <property type="protein sequence ID" value="GHI65845.1"/>
    <property type="molecule type" value="Genomic_DNA"/>
</dbReference>
<reference evidence="5" key="1">
    <citation type="submission" date="2023-07" db="EMBL/GenBank/DDBJ databases">
        <title>Whole genome shotgun sequence of Streptomyces cacaoi subsp. asoensis NBRC 13813.</title>
        <authorList>
            <person name="Komaki H."/>
            <person name="Tamura T."/>
        </authorList>
    </citation>
    <scope>NUCLEOTIDE SEQUENCE [LARGE SCALE GENOMIC DNA]</scope>
    <source>
        <strain evidence="5">NBRC 13813</strain>
    </source>
</reference>
<evidence type="ECO:0000313" key="4">
    <source>
        <dbReference type="EMBL" id="GHI65845.1"/>
    </source>
</evidence>
<dbReference type="PRINTS" id="PR00080">
    <property type="entry name" value="SDRFAMILY"/>
</dbReference>